<reference evidence="3" key="1">
    <citation type="journal article" date="2014" name="Front. Microbiol.">
        <title>High frequency of phylogenetically diverse reductive dehalogenase-homologous genes in deep subseafloor sedimentary metagenomes.</title>
        <authorList>
            <person name="Kawai M."/>
            <person name="Futagami T."/>
            <person name="Toyoda A."/>
            <person name="Takaki Y."/>
            <person name="Nishi S."/>
            <person name="Hori S."/>
            <person name="Arai W."/>
            <person name="Tsubouchi T."/>
            <person name="Morono Y."/>
            <person name="Uchiyama I."/>
            <person name="Ito T."/>
            <person name="Fujiyama A."/>
            <person name="Inagaki F."/>
            <person name="Takami H."/>
        </authorList>
    </citation>
    <scope>NUCLEOTIDE SEQUENCE</scope>
    <source>
        <strain evidence="3">Expedition CK06-06</strain>
    </source>
</reference>
<dbReference type="Pfam" id="PF02517">
    <property type="entry name" value="Rce1-like"/>
    <property type="match status" value="1"/>
</dbReference>
<dbReference type="InterPro" id="IPR003675">
    <property type="entry name" value="Rce1/LyrA-like_dom"/>
</dbReference>
<dbReference type="InterPro" id="IPR052710">
    <property type="entry name" value="CAAX_protease"/>
</dbReference>
<evidence type="ECO:0000256" key="1">
    <source>
        <dbReference type="SAM" id="Phobius"/>
    </source>
</evidence>
<organism evidence="3">
    <name type="scientific">marine sediment metagenome</name>
    <dbReference type="NCBI Taxonomy" id="412755"/>
    <lineage>
        <taxon>unclassified sequences</taxon>
        <taxon>metagenomes</taxon>
        <taxon>ecological metagenomes</taxon>
    </lineage>
</organism>
<feature type="domain" description="CAAX prenyl protease 2/Lysostaphin resistance protein A-like" evidence="2">
    <location>
        <begin position="85"/>
        <end position="188"/>
    </location>
</feature>
<protein>
    <recommendedName>
        <fullName evidence="2">CAAX prenyl protease 2/Lysostaphin resistance protein A-like domain-containing protein</fullName>
    </recommendedName>
</protein>
<proteinExistence type="predicted"/>
<keyword evidence="1" id="KW-0812">Transmembrane</keyword>
<keyword evidence="1" id="KW-1133">Transmembrane helix</keyword>
<feature type="transmembrane region" description="Helical" evidence="1">
    <location>
        <begin position="43"/>
        <end position="69"/>
    </location>
</feature>
<dbReference type="GO" id="GO:0004175">
    <property type="term" value="F:endopeptidase activity"/>
    <property type="evidence" value="ECO:0007669"/>
    <property type="project" value="UniProtKB-ARBA"/>
</dbReference>
<feature type="transmembrane region" description="Helical" evidence="1">
    <location>
        <begin position="12"/>
        <end position="31"/>
    </location>
</feature>
<name>X1IPJ6_9ZZZZ</name>
<feature type="transmembrane region" description="Helical" evidence="1">
    <location>
        <begin position="201"/>
        <end position="219"/>
    </location>
</feature>
<gene>
    <name evidence="3" type="ORF">S03H2_34932</name>
</gene>
<evidence type="ECO:0000313" key="3">
    <source>
        <dbReference type="EMBL" id="GAH59448.1"/>
    </source>
</evidence>
<dbReference type="AlphaFoldDB" id="X1IPJ6"/>
<dbReference type="PANTHER" id="PTHR36435:SF1">
    <property type="entry name" value="CAAX AMINO TERMINAL PROTEASE FAMILY PROTEIN"/>
    <property type="match status" value="1"/>
</dbReference>
<keyword evidence="1" id="KW-0472">Membrane</keyword>
<accession>X1IPJ6</accession>
<feature type="transmembrane region" description="Helical" evidence="1">
    <location>
        <begin position="151"/>
        <end position="170"/>
    </location>
</feature>
<sequence>MIWKFGVTFEKIPILYLIITQIVLLEGLLLTEFGLKREYLLKNILLGCFIALITISIMTVINLVIPIAVEGSGVLSNIELFEMSQFITFPWQLIAVGISEELFFRGYFFTKFRKAGKSFWHSAIVSSAVFMIFHIPWLISIECTVNLDLPYLIWRVVNTFPLGLICCVLYEKTNSLTAPIVYHGFSNSLSTFLLINIGPNYVIELLIGIISFFVLFGIMF</sequence>
<feature type="non-terminal residue" evidence="3">
    <location>
        <position position="220"/>
    </location>
</feature>
<dbReference type="EMBL" id="BARU01021336">
    <property type="protein sequence ID" value="GAH59448.1"/>
    <property type="molecule type" value="Genomic_DNA"/>
</dbReference>
<evidence type="ECO:0000259" key="2">
    <source>
        <dbReference type="Pfam" id="PF02517"/>
    </source>
</evidence>
<comment type="caution">
    <text evidence="3">The sequence shown here is derived from an EMBL/GenBank/DDBJ whole genome shotgun (WGS) entry which is preliminary data.</text>
</comment>
<dbReference type="GO" id="GO:0080120">
    <property type="term" value="P:CAAX-box protein maturation"/>
    <property type="evidence" value="ECO:0007669"/>
    <property type="project" value="UniProtKB-ARBA"/>
</dbReference>
<dbReference type="PANTHER" id="PTHR36435">
    <property type="entry name" value="SLR1288 PROTEIN"/>
    <property type="match status" value="1"/>
</dbReference>
<feature type="transmembrane region" description="Helical" evidence="1">
    <location>
        <begin position="119"/>
        <end position="139"/>
    </location>
</feature>